<dbReference type="Pfam" id="PF05569">
    <property type="entry name" value="Peptidase_M56"/>
    <property type="match status" value="1"/>
</dbReference>
<dbReference type="InterPro" id="IPR052173">
    <property type="entry name" value="Beta-lactam_resp_regulator"/>
</dbReference>
<dbReference type="Gene3D" id="3.30.2010.10">
    <property type="entry name" value="Metalloproteases ('zincins'), catalytic domain"/>
    <property type="match status" value="1"/>
</dbReference>
<dbReference type="RefSeq" id="WP_310096465.1">
    <property type="nucleotide sequence ID" value="NZ_JAVDUU010000002.1"/>
</dbReference>
<name>A0ABU1TCA8_9SPHI</name>
<keyword evidence="4" id="KW-1185">Reference proteome</keyword>
<feature type="transmembrane region" description="Helical" evidence="1">
    <location>
        <begin position="174"/>
        <end position="199"/>
    </location>
</feature>
<dbReference type="CDD" id="cd07341">
    <property type="entry name" value="M56_BlaR1_MecR1_like"/>
    <property type="match status" value="1"/>
</dbReference>
<feature type="transmembrane region" description="Helical" evidence="1">
    <location>
        <begin position="111"/>
        <end position="132"/>
    </location>
</feature>
<protein>
    <submittedName>
        <fullName evidence="3">Beta-lactamase regulating signal transducer with metallopeptidase domain</fullName>
    </submittedName>
</protein>
<dbReference type="InterPro" id="IPR008756">
    <property type="entry name" value="Peptidase_M56"/>
</dbReference>
<gene>
    <name evidence="3" type="ORF">J2W55_002738</name>
</gene>
<comment type="caution">
    <text evidence="3">The sequence shown here is derived from an EMBL/GenBank/DDBJ whole genome shotgun (WGS) entry which is preliminary data.</text>
</comment>
<feature type="transmembrane region" description="Helical" evidence="1">
    <location>
        <begin position="219"/>
        <end position="238"/>
    </location>
</feature>
<sequence length="655" mass="76139">MENLFYNISQVLGVTIIHSLWQGLLVWFVLHLLFTCVPSMSSVKKHNIGLAGMLTISVWFIYTIINQVHEHVWVDFSAAAPPMFFPHINFPLNTPVHIAPASYYNYVIEGYLPYVSALYFVGLVFNLLRIGLNWQKISLIKNTMIPADQIQEHVDSFCKKLNITRYVSVNFSRLVDVPCMIGFIKPIILFPATLTVYLSAQEVEAILLHELSHIKRNDYLLNLVQQFITILLFFNPFAQLINRIINQERENRCDDLVVQTTAQPLIYAQALLKLEQTRHAGLQLAIAATGKKYHLLSRIERIMKTKKPIGNVRHLLVAVVIMIAGISSIAWLNPTIKDGKLSVKKAAFPKMITELLTDTTRKPAHKTKKVSAYKKVAKNKIGYKKRLDETYGLNDAELNRLTAEVNKHAEAIGKYYNSPEFKEQVEMLEQKGKAMEDYYNRPEIKKIQEEQEKLSADFEKQWGSNSETEKLGEQMGESGKKIEKYFNSREFKEMNEQLEKKYNIPHNRNHVDDSKDENYRKYQAELQSKIPADVKEQTEQLKQMGEKMHSRYDSPEFRQKTKALRDMSDSLRMSLNGPEMKMQRMEMKKLGEQMRLSRNNPQIKKEQESLRLATKKLNEYMKSPAFKRRMDEYRKQMESAFDYKNDEDLKTDTAQ</sequence>
<evidence type="ECO:0000313" key="3">
    <source>
        <dbReference type="EMBL" id="MDR6942896.1"/>
    </source>
</evidence>
<reference evidence="3 4" key="1">
    <citation type="submission" date="2023-07" db="EMBL/GenBank/DDBJ databases">
        <title>Sorghum-associated microbial communities from plants grown in Nebraska, USA.</title>
        <authorList>
            <person name="Schachtman D."/>
        </authorList>
    </citation>
    <scope>NUCLEOTIDE SEQUENCE [LARGE SCALE GENOMIC DNA]</scope>
    <source>
        <strain evidence="3 4">3262</strain>
    </source>
</reference>
<evidence type="ECO:0000256" key="1">
    <source>
        <dbReference type="SAM" id="Phobius"/>
    </source>
</evidence>
<feature type="domain" description="Peptidase M56" evidence="2">
    <location>
        <begin position="25"/>
        <end position="300"/>
    </location>
</feature>
<keyword evidence="1" id="KW-0812">Transmembrane</keyword>
<evidence type="ECO:0000313" key="4">
    <source>
        <dbReference type="Proteomes" id="UP001247620"/>
    </source>
</evidence>
<dbReference type="EMBL" id="JAVDUU010000002">
    <property type="protein sequence ID" value="MDR6942896.1"/>
    <property type="molecule type" value="Genomic_DNA"/>
</dbReference>
<organism evidence="3 4">
    <name type="scientific">Mucilaginibacter pocheonensis</name>
    <dbReference type="NCBI Taxonomy" id="398050"/>
    <lineage>
        <taxon>Bacteria</taxon>
        <taxon>Pseudomonadati</taxon>
        <taxon>Bacteroidota</taxon>
        <taxon>Sphingobacteriia</taxon>
        <taxon>Sphingobacteriales</taxon>
        <taxon>Sphingobacteriaceae</taxon>
        <taxon>Mucilaginibacter</taxon>
    </lineage>
</organism>
<feature type="transmembrane region" description="Helical" evidence="1">
    <location>
        <begin position="312"/>
        <end position="332"/>
    </location>
</feature>
<dbReference type="PANTHER" id="PTHR34978:SF3">
    <property type="entry name" value="SLR0241 PROTEIN"/>
    <property type="match status" value="1"/>
</dbReference>
<keyword evidence="1" id="KW-0472">Membrane</keyword>
<proteinExistence type="predicted"/>
<feature type="transmembrane region" description="Helical" evidence="1">
    <location>
        <begin position="46"/>
        <end position="65"/>
    </location>
</feature>
<keyword evidence="1" id="KW-1133">Transmembrane helix</keyword>
<dbReference type="Proteomes" id="UP001247620">
    <property type="component" value="Unassembled WGS sequence"/>
</dbReference>
<feature type="transmembrane region" description="Helical" evidence="1">
    <location>
        <begin position="12"/>
        <end position="34"/>
    </location>
</feature>
<dbReference type="PANTHER" id="PTHR34978">
    <property type="entry name" value="POSSIBLE SENSOR-TRANSDUCER PROTEIN BLAR"/>
    <property type="match status" value="1"/>
</dbReference>
<accession>A0ABU1TCA8</accession>
<evidence type="ECO:0000259" key="2">
    <source>
        <dbReference type="Pfam" id="PF05569"/>
    </source>
</evidence>